<dbReference type="Gene3D" id="2.30.42.10">
    <property type="match status" value="1"/>
</dbReference>
<dbReference type="STRING" id="237018.SAMN04489723_101338"/>
<dbReference type="Gene3D" id="2.40.70.10">
    <property type="entry name" value="Acid Proteases"/>
    <property type="match status" value="2"/>
</dbReference>
<dbReference type="EMBL" id="FOKK01000001">
    <property type="protein sequence ID" value="SFA78994.1"/>
    <property type="molecule type" value="Genomic_DNA"/>
</dbReference>
<dbReference type="PROSITE" id="PS50106">
    <property type="entry name" value="PDZ"/>
    <property type="match status" value="1"/>
</dbReference>
<gene>
    <name evidence="2" type="ORF">SAMN04489723_101338</name>
</gene>
<name>A0A1I0VRL9_9BACT</name>
<feature type="domain" description="PDZ" evidence="1">
    <location>
        <begin position="334"/>
        <end position="379"/>
    </location>
</feature>
<dbReference type="AlphaFoldDB" id="A0A1I0VRL9"/>
<sequence length="425" mass="48515">MTSGFHYYMNKRLPLFLFLLLATQILCIGQVPGFFMKEDKRKVVIPFYASNSLIIIPVSINGNTPLNFLVDTGVRSNILFSKILGDALELEYTRRLKLVGADGNDDLMASVSPINHFDVGPVEGIFQSILVLEDEFIELESVIGIPIYGILGSEFFKFNPVKINYDKGEISFFRTSAMKWRPLFYRKLAMSIDDNKPYINAEVRQKDGSFIYPKLLIDTGANHGLLLNRETTDEITMPPLFIASALGQSLGGVLYGFIGRVDYMKLANFKLDEVLTSYPDETPFSYVIQNSGRYGSLGAEVLGRTRLIFDYPRNRLLVRKAENFYTPFEYDMSGMSLKKIPNDDNRIYVSEIRPGSPAQRVGIMTFDEILTINKVPTFIWELGEINKLLRSEPGKEITLEVRRYEGDDLTKWEDHKFTFTLRKQI</sequence>
<organism evidence="2 3">
    <name type="scientific">Algoriphagus aquimarinus</name>
    <dbReference type="NCBI Taxonomy" id="237018"/>
    <lineage>
        <taxon>Bacteria</taxon>
        <taxon>Pseudomonadati</taxon>
        <taxon>Bacteroidota</taxon>
        <taxon>Cytophagia</taxon>
        <taxon>Cytophagales</taxon>
        <taxon>Cyclobacteriaceae</taxon>
        <taxon>Algoriphagus</taxon>
    </lineage>
</organism>
<accession>A0A1I0VRL9</accession>
<proteinExistence type="predicted"/>
<dbReference type="InterPro" id="IPR001478">
    <property type="entry name" value="PDZ"/>
</dbReference>
<dbReference type="SUPFAM" id="SSF50156">
    <property type="entry name" value="PDZ domain-like"/>
    <property type="match status" value="1"/>
</dbReference>
<dbReference type="Proteomes" id="UP000198790">
    <property type="component" value="Unassembled WGS sequence"/>
</dbReference>
<dbReference type="InterPro" id="IPR041489">
    <property type="entry name" value="PDZ_6"/>
</dbReference>
<dbReference type="Pfam" id="PF17820">
    <property type="entry name" value="PDZ_6"/>
    <property type="match status" value="1"/>
</dbReference>
<dbReference type="SMART" id="SM00228">
    <property type="entry name" value="PDZ"/>
    <property type="match status" value="1"/>
</dbReference>
<dbReference type="InterPro" id="IPR021109">
    <property type="entry name" value="Peptidase_aspartic_dom_sf"/>
</dbReference>
<reference evidence="2 3" key="1">
    <citation type="submission" date="2016-10" db="EMBL/GenBank/DDBJ databases">
        <authorList>
            <person name="de Groot N.N."/>
        </authorList>
    </citation>
    <scope>NUCLEOTIDE SEQUENCE [LARGE SCALE GENOMIC DNA]</scope>
    <source>
        <strain evidence="2 3">DSM 23399</strain>
    </source>
</reference>
<dbReference type="InterPro" id="IPR036034">
    <property type="entry name" value="PDZ_sf"/>
</dbReference>
<evidence type="ECO:0000313" key="3">
    <source>
        <dbReference type="Proteomes" id="UP000198790"/>
    </source>
</evidence>
<evidence type="ECO:0000313" key="2">
    <source>
        <dbReference type="EMBL" id="SFA78994.1"/>
    </source>
</evidence>
<protein>
    <submittedName>
        <fullName evidence="2">PDZ domain (Also known as DHR or GLGF)</fullName>
    </submittedName>
</protein>
<keyword evidence="3" id="KW-1185">Reference proteome</keyword>
<dbReference type="Pfam" id="PF13650">
    <property type="entry name" value="Asp_protease_2"/>
    <property type="match status" value="1"/>
</dbReference>
<evidence type="ECO:0000259" key="1">
    <source>
        <dbReference type="PROSITE" id="PS50106"/>
    </source>
</evidence>